<sequence>MIPYPPIIQPTLRSANQSSGFKDSEDKFQHSTPKYVLKVPIPSLATLQQAPQSDNKSKSGHKENNFSAMTFDQKKWNPDSQGSDNKCVLSQSAKKVNTENDDGSSIVEKSFTEAAQKILKIKNLELENKVSLLVIENERLTTFLNDQFQENEKLTNDLQNNQASLQDLSKHYEDKLNIVLLENEKIVAINQTLTMKNEQMQNQIKRLQSERDEEINKTRKEWAGKYQQQINQIDEMRKSEIHQVDNRIDKLQFEKSELQALIQEQQQKLMEFQIELKVRDQTLIDYENVKADLASKIHRIEMMSQTILAQEKRIYDLEARLDIMVADNKQLHDVNEQLNQTQRILQGTMEDRQIEFDREQHKLKDFYELELRNLSNKNKQQTEDIKLKHQEQLQAQRVQIENELIKELEQYKMELETKQNELNNNLLIWQEKEKNITQENRKELEIKDQMIQTLKFSNQSLQDQMNQLQALISKMQEDFDSQYSQKETECVKMAKNIHLKEQALKQMSLRLDEICKQLKILEEQRDELSQEMKDKNNKVKDLEMKLDIVVKDNDTMENQLKNNQTQLQLMEQRYANLEQTSEQKIEDMKIQYSLEVQAQIEQCITQYQQTIKYEQDHSEQLMKNLKKQQEKAKHFELLSEQQLNDMEKLNKRIEELIDVCEQNGSKMMTLENLLKERDNDYDVLNQKFQSVADNYELQIDVLNRQMYDMGIQNEDLASNLNQTQETFISMIDYQLLEQEEQRKKIMNDLAEVTKQKIDQDQLIKKMRIQVQALDEENRKNSEDSIKFKNQVYQLQQEIEEITRSMQLNFAEKEQELQNKYENTIMDLNQQLNTLTMRFNDLVRKEKDNRFRLKLLKSNPQMKLPSELEDENCYETMKRKMEDQSQYLQRLILENDELKQQQYSHISKGSLNDQQKQKSQKQSMNIIKDYTTQDSDRTIRQNEYQKTMNPFKQQPVKVVPAMNNSQNILDQRYGSNRPIEREVYLGQTQNTRTEPHLYRKQSLQRF</sequence>
<evidence type="ECO:0000256" key="2">
    <source>
        <dbReference type="SAM" id="MobiDB-lite"/>
    </source>
</evidence>
<dbReference type="AlphaFoldDB" id="A0CHV3"/>
<dbReference type="STRING" id="5888.A0CHV3"/>
<feature type="coiled-coil region" evidence="1">
    <location>
        <begin position="735"/>
        <end position="783"/>
    </location>
</feature>
<proteinExistence type="predicted"/>
<evidence type="ECO:0000313" key="4">
    <source>
        <dbReference type="Proteomes" id="UP000000600"/>
    </source>
</evidence>
<keyword evidence="4" id="KW-1185">Reference proteome</keyword>
<feature type="region of interest" description="Disordered" evidence="2">
    <location>
        <begin position="905"/>
        <end position="933"/>
    </location>
</feature>
<evidence type="ECO:0000313" key="3">
    <source>
        <dbReference type="EMBL" id="CAK70370.1"/>
    </source>
</evidence>
<feature type="coiled-coil region" evidence="1">
    <location>
        <begin position="618"/>
        <end position="705"/>
    </location>
</feature>
<feature type="region of interest" description="Disordered" evidence="2">
    <location>
        <begin position="1"/>
        <end position="28"/>
    </location>
</feature>
<dbReference type="InParanoid" id="A0CHV3"/>
<organism evidence="3 4">
    <name type="scientific">Paramecium tetraurelia</name>
    <dbReference type="NCBI Taxonomy" id="5888"/>
    <lineage>
        <taxon>Eukaryota</taxon>
        <taxon>Sar</taxon>
        <taxon>Alveolata</taxon>
        <taxon>Ciliophora</taxon>
        <taxon>Intramacronucleata</taxon>
        <taxon>Oligohymenophorea</taxon>
        <taxon>Peniculida</taxon>
        <taxon>Parameciidae</taxon>
        <taxon>Paramecium</taxon>
    </lineage>
</organism>
<protein>
    <submittedName>
        <fullName evidence="3">Uncharacterized protein</fullName>
    </submittedName>
</protein>
<dbReference type="OMA" id="TRLDIMV"/>
<keyword evidence="1" id="KW-0175">Coiled coil</keyword>
<dbReference type="GeneID" id="5023552"/>
<feature type="compositionally biased region" description="Polar residues" evidence="2">
    <location>
        <begin position="11"/>
        <end position="21"/>
    </location>
</feature>
<accession>A0CHV3</accession>
<feature type="coiled-coil region" evidence="1">
    <location>
        <begin position="241"/>
        <end position="275"/>
    </location>
</feature>
<dbReference type="KEGG" id="ptm:GSPATT00038472001"/>
<dbReference type="EMBL" id="CT868079">
    <property type="protein sequence ID" value="CAK70370.1"/>
    <property type="molecule type" value="Genomic_DNA"/>
</dbReference>
<evidence type="ECO:0000256" key="1">
    <source>
        <dbReference type="SAM" id="Coils"/>
    </source>
</evidence>
<dbReference type="RefSeq" id="XP_001437767.1">
    <property type="nucleotide sequence ID" value="XM_001437730.1"/>
</dbReference>
<reference evidence="3 4" key="1">
    <citation type="journal article" date="2006" name="Nature">
        <title>Global trends of whole-genome duplications revealed by the ciliate Paramecium tetraurelia.</title>
        <authorList>
            <consortium name="Genoscope"/>
            <person name="Aury J.-M."/>
            <person name="Jaillon O."/>
            <person name="Duret L."/>
            <person name="Noel B."/>
            <person name="Jubin C."/>
            <person name="Porcel B.M."/>
            <person name="Segurens B."/>
            <person name="Daubin V."/>
            <person name="Anthouard V."/>
            <person name="Aiach N."/>
            <person name="Arnaiz O."/>
            <person name="Billaut A."/>
            <person name="Beisson J."/>
            <person name="Blanc I."/>
            <person name="Bouhouche K."/>
            <person name="Camara F."/>
            <person name="Duharcourt S."/>
            <person name="Guigo R."/>
            <person name="Gogendeau D."/>
            <person name="Katinka M."/>
            <person name="Keller A.-M."/>
            <person name="Kissmehl R."/>
            <person name="Klotz C."/>
            <person name="Koll F."/>
            <person name="Le Moue A."/>
            <person name="Lepere C."/>
            <person name="Malinsky S."/>
            <person name="Nowacki M."/>
            <person name="Nowak J.K."/>
            <person name="Plattner H."/>
            <person name="Poulain J."/>
            <person name="Ruiz F."/>
            <person name="Serrano V."/>
            <person name="Zagulski M."/>
            <person name="Dessen P."/>
            <person name="Betermier M."/>
            <person name="Weissenbach J."/>
            <person name="Scarpelli C."/>
            <person name="Schachter V."/>
            <person name="Sperling L."/>
            <person name="Meyer E."/>
            <person name="Cohen J."/>
            <person name="Wincker P."/>
        </authorList>
    </citation>
    <scope>NUCLEOTIDE SEQUENCE [LARGE SCALE GENOMIC DNA]</scope>
    <source>
        <strain evidence="3 4">Stock d4-2</strain>
    </source>
</reference>
<feature type="coiled-coil region" evidence="1">
    <location>
        <begin position="144"/>
        <end position="217"/>
    </location>
</feature>
<dbReference type="Proteomes" id="UP000000600">
    <property type="component" value="Unassembled WGS sequence"/>
</dbReference>
<feature type="coiled-coil region" evidence="1">
    <location>
        <begin position="364"/>
        <end position="478"/>
    </location>
</feature>
<gene>
    <name evidence="3" type="ORF">GSPATT00038472001</name>
</gene>
<name>A0CHV3_PARTE</name>
<feature type="coiled-coil region" evidence="1">
    <location>
        <begin position="504"/>
        <end position="587"/>
    </location>
</feature>
<dbReference type="eggNOG" id="ENOG502SWYC">
    <property type="taxonomic scope" value="Eukaryota"/>
</dbReference>
<dbReference type="HOGENOM" id="CLU_298882_0_0_1"/>
<feature type="coiled-coil region" evidence="1">
    <location>
        <begin position="810"/>
        <end position="844"/>
    </location>
</feature>
<dbReference type="OrthoDB" id="298167at2759"/>